<dbReference type="GO" id="GO:0005886">
    <property type="term" value="C:plasma membrane"/>
    <property type="evidence" value="ECO:0007669"/>
    <property type="project" value="UniProtKB-SubCell"/>
</dbReference>
<dbReference type="PANTHER" id="PTHR11733:SF224">
    <property type="entry name" value="NEPRILYSIN-2"/>
    <property type="match status" value="1"/>
</dbReference>
<protein>
    <recommendedName>
        <fullName evidence="12">Peptidase M13 N-terminal domain-containing protein</fullName>
    </recommendedName>
</protein>
<gene>
    <name evidence="11" type="ORF">g.35117</name>
</gene>
<dbReference type="PANTHER" id="PTHR11733">
    <property type="entry name" value="ZINC METALLOPROTEASE FAMILY M13 NEPRILYSIN-RELATED"/>
    <property type="match status" value="1"/>
</dbReference>
<evidence type="ECO:0000313" key="11">
    <source>
        <dbReference type="EMBL" id="JAT14817.1"/>
    </source>
</evidence>
<evidence type="ECO:0000256" key="7">
    <source>
        <dbReference type="ARBA" id="ARBA00022833"/>
    </source>
</evidence>
<keyword evidence="6" id="KW-0378">Hydrolase</keyword>
<evidence type="ECO:0000256" key="6">
    <source>
        <dbReference type="ARBA" id="ARBA00022801"/>
    </source>
</evidence>
<keyword evidence="5" id="KW-0479">Metal-binding</keyword>
<dbReference type="GO" id="GO:0046872">
    <property type="term" value="F:metal ion binding"/>
    <property type="evidence" value="ECO:0007669"/>
    <property type="project" value="UniProtKB-KW"/>
</dbReference>
<reference evidence="11" key="1">
    <citation type="submission" date="2015-11" db="EMBL/GenBank/DDBJ databases">
        <title>De novo transcriptome assembly of four potential Pierce s Disease insect vectors from Arizona vineyards.</title>
        <authorList>
            <person name="Tassone E.E."/>
        </authorList>
    </citation>
    <scope>NUCLEOTIDE SEQUENCE</scope>
</reference>
<evidence type="ECO:0000259" key="9">
    <source>
        <dbReference type="Pfam" id="PF01431"/>
    </source>
</evidence>
<dbReference type="InterPro" id="IPR042089">
    <property type="entry name" value="Peptidase_M13_dom_2"/>
</dbReference>
<comment type="similarity">
    <text evidence="3">Belongs to the peptidase M13 family.</text>
</comment>
<evidence type="ECO:0000256" key="4">
    <source>
        <dbReference type="ARBA" id="ARBA00022670"/>
    </source>
</evidence>
<dbReference type="PROSITE" id="PS51257">
    <property type="entry name" value="PROKAR_LIPOPROTEIN"/>
    <property type="match status" value="1"/>
</dbReference>
<dbReference type="PRINTS" id="PR00786">
    <property type="entry name" value="NEPRILYSIN"/>
</dbReference>
<keyword evidence="8" id="KW-0482">Metalloprotease</keyword>
<feature type="domain" description="Peptidase M13 C-terminal" evidence="9">
    <location>
        <begin position="506"/>
        <end position="709"/>
    </location>
</feature>
<feature type="domain" description="Peptidase M13 N-terminal" evidence="10">
    <location>
        <begin position="60"/>
        <end position="445"/>
    </location>
</feature>
<dbReference type="CDD" id="cd08662">
    <property type="entry name" value="M13"/>
    <property type="match status" value="1"/>
</dbReference>
<evidence type="ECO:0000256" key="8">
    <source>
        <dbReference type="ARBA" id="ARBA00023049"/>
    </source>
</evidence>
<dbReference type="PROSITE" id="PS51885">
    <property type="entry name" value="NEPRILYSIN"/>
    <property type="match status" value="1"/>
</dbReference>
<evidence type="ECO:0008006" key="12">
    <source>
        <dbReference type="Google" id="ProtNLM"/>
    </source>
</evidence>
<dbReference type="Pfam" id="PF01431">
    <property type="entry name" value="Peptidase_M13"/>
    <property type="match status" value="1"/>
</dbReference>
<accession>A0A1B6KTQ3</accession>
<dbReference type="Gene3D" id="1.10.1380.10">
    <property type="entry name" value="Neutral endopeptidase , domain2"/>
    <property type="match status" value="1"/>
</dbReference>
<evidence type="ECO:0000256" key="2">
    <source>
        <dbReference type="ARBA" id="ARBA00004401"/>
    </source>
</evidence>
<dbReference type="Pfam" id="PF05649">
    <property type="entry name" value="Peptidase_M13_N"/>
    <property type="match status" value="1"/>
</dbReference>
<evidence type="ECO:0000256" key="3">
    <source>
        <dbReference type="ARBA" id="ARBA00007357"/>
    </source>
</evidence>
<dbReference type="EMBL" id="GEBQ01025160">
    <property type="protein sequence ID" value="JAT14817.1"/>
    <property type="molecule type" value="Transcribed_RNA"/>
</dbReference>
<organism evidence="11">
    <name type="scientific">Graphocephala atropunctata</name>
    <dbReference type="NCBI Taxonomy" id="36148"/>
    <lineage>
        <taxon>Eukaryota</taxon>
        <taxon>Metazoa</taxon>
        <taxon>Ecdysozoa</taxon>
        <taxon>Arthropoda</taxon>
        <taxon>Hexapoda</taxon>
        <taxon>Insecta</taxon>
        <taxon>Pterygota</taxon>
        <taxon>Neoptera</taxon>
        <taxon>Paraneoptera</taxon>
        <taxon>Hemiptera</taxon>
        <taxon>Auchenorrhyncha</taxon>
        <taxon>Membracoidea</taxon>
        <taxon>Cicadellidae</taxon>
        <taxon>Cicadellinae</taxon>
        <taxon>Cicadellini</taxon>
        <taxon>Graphocephala</taxon>
    </lineage>
</organism>
<dbReference type="InterPro" id="IPR008753">
    <property type="entry name" value="Peptidase_M13_N"/>
</dbReference>
<dbReference type="SUPFAM" id="SSF55486">
    <property type="entry name" value="Metalloproteases ('zincins'), catalytic domain"/>
    <property type="match status" value="1"/>
</dbReference>
<evidence type="ECO:0000256" key="1">
    <source>
        <dbReference type="ARBA" id="ARBA00001947"/>
    </source>
</evidence>
<comment type="cofactor">
    <cofactor evidence="1">
        <name>Zn(2+)</name>
        <dbReference type="ChEBI" id="CHEBI:29105"/>
    </cofactor>
</comment>
<proteinExistence type="inferred from homology"/>
<dbReference type="AlphaFoldDB" id="A0A1B6KTQ3"/>
<dbReference type="InterPro" id="IPR024079">
    <property type="entry name" value="MetalloPept_cat_dom_sf"/>
</dbReference>
<keyword evidence="4" id="KW-0645">Protease</keyword>
<evidence type="ECO:0000256" key="5">
    <source>
        <dbReference type="ARBA" id="ARBA00022723"/>
    </source>
</evidence>
<dbReference type="GO" id="GO:0016485">
    <property type="term" value="P:protein processing"/>
    <property type="evidence" value="ECO:0007669"/>
    <property type="project" value="TreeGrafter"/>
</dbReference>
<comment type="subcellular location">
    <subcellularLocation>
        <location evidence="2">Cell membrane</location>
        <topology evidence="2">Single-pass type II membrane protein</topology>
    </subcellularLocation>
</comment>
<sequence length="710" mass="82265">MKYLLKLDVNMITGGYIFIGLLGFLSCEEKQTKSKDICETQACNETAKQIISYMDTTVKPCDDFYRFACGRFVDTAEIHSDKADNTSFAEVDLRVEEQLKSVVSEPPRPNELAPFQSLKRLFSLCMNEEKINSRGVGPALAKLKAAGGWPVLGNWGNKKWNFLDTYIRLRNSMMGHNSLFQIYVEVDIKNNSRRIIMVDQPSLGLAQELLVKGPNDTMVKAYFNFMVDIAVLFGANKKTALKELRSSLHFEIELAKVMTVKEERRDYTRMYNFFILPKLTAELGWDWDKLLRGIMPKPISIRRDEVIIVVEVQYMRKLKQLLRSNSIRVIANYMMWHAARDMIDVLTVKMRDRYQQYKKILYGTTDRRPRWRECMDTVSGLPTALSSLYVRKFFDKNSKKVSSQMTGEILQEAKTLIKTVDWMNNHTREQAEYKASKMAQHIGYPDELTDDRKIKEMYMGLIVNKTHFFEAYFDMVRWADRFNMRRLRELVNESDWRSHGNVALANAWYNPAENSITFPAGFLQPPFFNAKVPTYINFGRIGSVVGHEIIHGFDDQGSQFDSKGNLHNWWDEESRNNFNKKKQCMIDQYSAFKDNQTELNLNGVNTQGENMADNAGVKLAYRAYKRLGRKEPGLPHLEEYNNDQLFMLSVATLWCSRSRLEALKMHIIQDVHSPTEFRVKGPLMNLPGFADVFQCEVGTPMNPDKKCSVW</sequence>
<name>A0A1B6KTQ3_9HEMI</name>
<dbReference type="InterPro" id="IPR000718">
    <property type="entry name" value="Peptidase_M13"/>
</dbReference>
<keyword evidence="7" id="KW-0862">Zinc</keyword>
<dbReference type="GO" id="GO:0004222">
    <property type="term" value="F:metalloendopeptidase activity"/>
    <property type="evidence" value="ECO:0007669"/>
    <property type="project" value="InterPro"/>
</dbReference>
<evidence type="ECO:0000259" key="10">
    <source>
        <dbReference type="Pfam" id="PF05649"/>
    </source>
</evidence>
<dbReference type="Gene3D" id="3.40.390.10">
    <property type="entry name" value="Collagenase (Catalytic Domain)"/>
    <property type="match status" value="1"/>
</dbReference>
<dbReference type="InterPro" id="IPR018497">
    <property type="entry name" value="Peptidase_M13_C"/>
</dbReference>